<sequence length="165" mass="18376">MTALPLHRETVRPEWIDYNGHMSEAFYVLVFGFATDRMMIETGLNSEYRERTGCSLYTVESHIRYLRDVAEGDRLAVRTRVLGADAKKTRFTHELYVLGPDAQEDSEPDPDAEPVATSELLALHVDQQAGRTAPFPDGVRECLVALTEAAPGWAGRSIVEVPAAR</sequence>
<evidence type="ECO:0000313" key="1">
    <source>
        <dbReference type="EMBL" id="WTW73463.1"/>
    </source>
</evidence>
<organism evidence="1">
    <name type="scientific">Streptomyces sp. NBC_00008</name>
    <dbReference type="NCBI Taxonomy" id="2903610"/>
    <lineage>
        <taxon>Bacteria</taxon>
        <taxon>Bacillati</taxon>
        <taxon>Actinomycetota</taxon>
        <taxon>Actinomycetes</taxon>
        <taxon>Kitasatosporales</taxon>
        <taxon>Streptomycetaceae</taxon>
        <taxon>Streptomyces</taxon>
    </lineage>
</organism>
<accession>A0AAU2W0S1</accession>
<gene>
    <name evidence="1" type="ORF">OG398_37105</name>
</gene>
<dbReference type="PANTHER" id="PTHR31793:SF2">
    <property type="entry name" value="BLR1345 PROTEIN"/>
    <property type="match status" value="1"/>
</dbReference>
<dbReference type="InterPro" id="IPR029069">
    <property type="entry name" value="HotDog_dom_sf"/>
</dbReference>
<reference evidence="1" key="1">
    <citation type="submission" date="2022-10" db="EMBL/GenBank/DDBJ databases">
        <title>The complete genomes of actinobacterial strains from the NBC collection.</title>
        <authorList>
            <person name="Joergensen T.S."/>
            <person name="Alvarez Arevalo M."/>
            <person name="Sterndorff E.B."/>
            <person name="Faurdal D."/>
            <person name="Vuksanovic O."/>
            <person name="Mourched A.-S."/>
            <person name="Charusanti P."/>
            <person name="Shaw S."/>
            <person name="Blin K."/>
            <person name="Weber T."/>
        </authorList>
    </citation>
    <scope>NUCLEOTIDE SEQUENCE</scope>
    <source>
        <strain evidence="1">NBC_00008</strain>
    </source>
</reference>
<dbReference type="PANTHER" id="PTHR31793">
    <property type="entry name" value="4-HYDROXYBENZOYL-COA THIOESTERASE FAMILY MEMBER"/>
    <property type="match status" value="1"/>
</dbReference>
<dbReference type="EMBL" id="CP108313">
    <property type="protein sequence ID" value="WTW73463.1"/>
    <property type="molecule type" value="Genomic_DNA"/>
</dbReference>
<dbReference type="GO" id="GO:0047617">
    <property type="term" value="F:fatty acyl-CoA hydrolase activity"/>
    <property type="evidence" value="ECO:0007669"/>
    <property type="project" value="TreeGrafter"/>
</dbReference>
<dbReference type="AlphaFoldDB" id="A0AAU2W0S1"/>
<name>A0AAU2W0S1_9ACTN</name>
<dbReference type="Pfam" id="PF13279">
    <property type="entry name" value="4HBT_2"/>
    <property type="match status" value="1"/>
</dbReference>
<dbReference type="InterPro" id="IPR050563">
    <property type="entry name" value="4-hydroxybenzoyl-CoA_TE"/>
</dbReference>
<dbReference type="Gene3D" id="3.10.129.10">
    <property type="entry name" value="Hotdog Thioesterase"/>
    <property type="match status" value="1"/>
</dbReference>
<dbReference type="CDD" id="cd00586">
    <property type="entry name" value="4HBT"/>
    <property type="match status" value="1"/>
</dbReference>
<dbReference type="SUPFAM" id="SSF54637">
    <property type="entry name" value="Thioesterase/thiol ester dehydrase-isomerase"/>
    <property type="match status" value="1"/>
</dbReference>
<protein>
    <submittedName>
        <fullName evidence="1">Thioesterase family protein</fullName>
    </submittedName>
</protein>
<proteinExistence type="predicted"/>